<feature type="compositionally biased region" description="Polar residues" evidence="1">
    <location>
        <begin position="65"/>
        <end position="83"/>
    </location>
</feature>
<organism evidence="2 3">
    <name type="scientific">Nepenthes gracilis</name>
    <name type="common">Slender pitcher plant</name>
    <dbReference type="NCBI Taxonomy" id="150966"/>
    <lineage>
        <taxon>Eukaryota</taxon>
        <taxon>Viridiplantae</taxon>
        <taxon>Streptophyta</taxon>
        <taxon>Embryophyta</taxon>
        <taxon>Tracheophyta</taxon>
        <taxon>Spermatophyta</taxon>
        <taxon>Magnoliopsida</taxon>
        <taxon>eudicotyledons</taxon>
        <taxon>Gunneridae</taxon>
        <taxon>Pentapetalae</taxon>
        <taxon>Caryophyllales</taxon>
        <taxon>Nepenthaceae</taxon>
        <taxon>Nepenthes</taxon>
    </lineage>
</organism>
<evidence type="ECO:0000313" key="3">
    <source>
        <dbReference type="Proteomes" id="UP001279734"/>
    </source>
</evidence>
<reference evidence="2" key="1">
    <citation type="submission" date="2023-05" db="EMBL/GenBank/DDBJ databases">
        <title>Nepenthes gracilis genome sequencing.</title>
        <authorList>
            <person name="Fukushima K."/>
        </authorList>
    </citation>
    <scope>NUCLEOTIDE SEQUENCE</scope>
    <source>
        <strain evidence="2">SING2019-196</strain>
    </source>
</reference>
<comment type="caution">
    <text evidence="2">The sequence shown here is derived from an EMBL/GenBank/DDBJ whole genome shotgun (WGS) entry which is preliminary data.</text>
</comment>
<evidence type="ECO:0000313" key="2">
    <source>
        <dbReference type="EMBL" id="GMH17867.1"/>
    </source>
</evidence>
<dbReference type="EMBL" id="BSYO01000018">
    <property type="protein sequence ID" value="GMH17867.1"/>
    <property type="molecule type" value="Genomic_DNA"/>
</dbReference>
<gene>
    <name evidence="2" type="ORF">Nepgr_019708</name>
</gene>
<dbReference type="AlphaFoldDB" id="A0AAD3SWJ7"/>
<keyword evidence="3" id="KW-1185">Reference proteome</keyword>
<proteinExistence type="predicted"/>
<evidence type="ECO:0000256" key="1">
    <source>
        <dbReference type="SAM" id="MobiDB-lite"/>
    </source>
</evidence>
<feature type="region of interest" description="Disordered" evidence="1">
    <location>
        <begin position="63"/>
        <end position="83"/>
    </location>
</feature>
<accession>A0AAD3SWJ7</accession>
<dbReference type="Proteomes" id="UP001279734">
    <property type="component" value="Unassembled WGS sequence"/>
</dbReference>
<protein>
    <submittedName>
        <fullName evidence="2">Uncharacterized protein</fullName>
    </submittedName>
</protein>
<name>A0AAD3SWJ7_NEPGR</name>
<sequence length="83" mass="9286">MSMLHISPWTSVYGPANQRSFKRRCSRLSNGCFERMQQLSLISRRCYSFDDAVPTTFVYAGKTGPGSSSLALSFNDSTYSTQT</sequence>